<evidence type="ECO:0000256" key="4">
    <source>
        <dbReference type="ARBA" id="ARBA00022837"/>
    </source>
</evidence>
<comment type="caution">
    <text evidence="7">The sequence shown here is derived from an EMBL/GenBank/DDBJ whole genome shotgun (WGS) entry which is preliminary data.</text>
</comment>
<dbReference type="PROSITE" id="PS00149">
    <property type="entry name" value="SULFATASE_2"/>
    <property type="match status" value="1"/>
</dbReference>
<keyword evidence="5" id="KW-0732">Signal</keyword>
<dbReference type="GO" id="GO:0016787">
    <property type="term" value="F:hydrolase activity"/>
    <property type="evidence" value="ECO:0007669"/>
    <property type="project" value="UniProtKB-KW"/>
</dbReference>
<dbReference type="EC" id="3.1.6.-" evidence="7"/>
<dbReference type="Gene3D" id="3.30.1120.10">
    <property type="match status" value="1"/>
</dbReference>
<sequence>MKHVLRNAVLAATLLASTSAPALAEAAKRPNFLVIVADDLGFSDIGAFGGEIATPNLDKLALQGVRLTDFHTAPTCSPTRSMLLTGSDSHVAGLGSMAEGMAANQRGKPGHEGYLRSDVATVAERLSTGGYRTLFSGKWHLGLKPDQDPHARGFRQSFALLHGGHNHFGLGLSVDPAKGYTYSQDGQVISSLPATFYSSDYFADRLIDQLQTAKQPSESSKPFFALLTFTAPHWPLQAPAADIARYRGRYDEGFDVLRARRLKRQEELGLVAPGTLAHSVKAPAGGWDALTAEQKRNASRDMEIYAAMVDRLDQNVGRVIETLRKTGELDNTIVLFLADNGAEGLDGETTGKQLLGARIAEADNSFDNRGAASSYVTYGPGWAQAATAPRWLIKGYATEGGTRTVSFINAPGAARQGQVAGAFTHVTDVVPTILDFAGVSPRAKSATGEALKPITGHSWRPYLEAKAPTVYAADESLGTELFGSRSLRQGDWKITDIGDGTWRLFDLARDPGETQDLSSQDPQRLKALSERWQAYAQRVGVIIPDGASYRP</sequence>
<dbReference type="PANTHER" id="PTHR42693">
    <property type="entry name" value="ARYLSULFATASE FAMILY MEMBER"/>
    <property type="match status" value="1"/>
</dbReference>
<proteinExistence type="inferred from homology"/>
<dbReference type="InterPro" id="IPR000917">
    <property type="entry name" value="Sulfatase_N"/>
</dbReference>
<dbReference type="Pfam" id="PF00884">
    <property type="entry name" value="Sulfatase"/>
    <property type="match status" value="1"/>
</dbReference>
<feature type="chain" id="PRO_5046787924" evidence="5">
    <location>
        <begin position="23"/>
        <end position="551"/>
    </location>
</feature>
<evidence type="ECO:0000256" key="2">
    <source>
        <dbReference type="ARBA" id="ARBA00022723"/>
    </source>
</evidence>
<keyword evidence="4" id="KW-0106">Calcium</keyword>
<dbReference type="EMBL" id="JBBHJZ010000005">
    <property type="protein sequence ID" value="MEJ5978929.1"/>
    <property type="molecule type" value="Genomic_DNA"/>
</dbReference>
<keyword evidence="2" id="KW-0479">Metal-binding</keyword>
<evidence type="ECO:0000259" key="6">
    <source>
        <dbReference type="Pfam" id="PF00884"/>
    </source>
</evidence>
<gene>
    <name evidence="7" type="ORF">WG901_19910</name>
</gene>
<comment type="similarity">
    <text evidence="1">Belongs to the sulfatase family.</text>
</comment>
<feature type="domain" description="Sulfatase N-terminal" evidence="6">
    <location>
        <begin position="30"/>
        <end position="439"/>
    </location>
</feature>
<dbReference type="Proteomes" id="UP001361239">
    <property type="component" value="Unassembled WGS sequence"/>
</dbReference>
<feature type="signal peptide" evidence="5">
    <location>
        <begin position="1"/>
        <end position="22"/>
    </location>
</feature>
<dbReference type="InterPro" id="IPR017850">
    <property type="entry name" value="Alkaline_phosphatase_core_sf"/>
</dbReference>
<evidence type="ECO:0000313" key="8">
    <source>
        <dbReference type="Proteomes" id="UP001361239"/>
    </source>
</evidence>
<evidence type="ECO:0000313" key="7">
    <source>
        <dbReference type="EMBL" id="MEJ5978929.1"/>
    </source>
</evidence>
<organism evidence="7 8">
    <name type="scientific">Novosphingobium anseongense</name>
    <dbReference type="NCBI Taxonomy" id="3133436"/>
    <lineage>
        <taxon>Bacteria</taxon>
        <taxon>Pseudomonadati</taxon>
        <taxon>Pseudomonadota</taxon>
        <taxon>Alphaproteobacteria</taxon>
        <taxon>Sphingomonadales</taxon>
        <taxon>Sphingomonadaceae</taxon>
        <taxon>Novosphingobium</taxon>
    </lineage>
</organism>
<accession>A0ABU8S0Q8</accession>
<dbReference type="RefSeq" id="WP_339588873.1">
    <property type="nucleotide sequence ID" value="NZ_JBBHJZ010000005.1"/>
</dbReference>
<protein>
    <submittedName>
        <fullName evidence="7">Arylsulfatase</fullName>
        <ecNumber evidence="7">3.1.6.-</ecNumber>
    </submittedName>
</protein>
<name>A0ABU8S0Q8_9SPHN</name>
<keyword evidence="3 7" id="KW-0378">Hydrolase</keyword>
<evidence type="ECO:0000256" key="5">
    <source>
        <dbReference type="SAM" id="SignalP"/>
    </source>
</evidence>
<evidence type="ECO:0000256" key="3">
    <source>
        <dbReference type="ARBA" id="ARBA00022801"/>
    </source>
</evidence>
<dbReference type="SUPFAM" id="SSF53649">
    <property type="entry name" value="Alkaline phosphatase-like"/>
    <property type="match status" value="1"/>
</dbReference>
<dbReference type="Gene3D" id="3.40.720.10">
    <property type="entry name" value="Alkaline Phosphatase, subunit A"/>
    <property type="match status" value="1"/>
</dbReference>
<dbReference type="PROSITE" id="PS00523">
    <property type="entry name" value="SULFATASE_1"/>
    <property type="match status" value="1"/>
</dbReference>
<dbReference type="CDD" id="cd16025">
    <property type="entry name" value="PAS_like"/>
    <property type="match status" value="1"/>
</dbReference>
<evidence type="ECO:0000256" key="1">
    <source>
        <dbReference type="ARBA" id="ARBA00008779"/>
    </source>
</evidence>
<keyword evidence="8" id="KW-1185">Reference proteome</keyword>
<dbReference type="InterPro" id="IPR050738">
    <property type="entry name" value="Sulfatase"/>
</dbReference>
<reference evidence="7 8" key="1">
    <citation type="submission" date="2024-03" db="EMBL/GenBank/DDBJ databases">
        <authorList>
            <person name="Jo J.-H."/>
        </authorList>
    </citation>
    <scope>NUCLEOTIDE SEQUENCE [LARGE SCALE GENOMIC DNA]</scope>
    <source>
        <strain evidence="7 8">PS1R-30</strain>
    </source>
</reference>
<dbReference type="PANTHER" id="PTHR42693:SF33">
    <property type="entry name" value="ARYLSULFATASE"/>
    <property type="match status" value="1"/>
</dbReference>
<dbReference type="InterPro" id="IPR024607">
    <property type="entry name" value="Sulfatase_CS"/>
</dbReference>